<feature type="domain" description="Blue (type 1) copper" evidence="3">
    <location>
        <begin position="24"/>
        <end position="126"/>
    </location>
</feature>
<dbReference type="Gene3D" id="2.60.40.420">
    <property type="entry name" value="Cupredoxins - blue copper proteins"/>
    <property type="match status" value="1"/>
</dbReference>
<organism evidence="4 5">
    <name type="scientific">Chara braunii</name>
    <name type="common">Braun's stonewort</name>
    <dbReference type="NCBI Taxonomy" id="69332"/>
    <lineage>
        <taxon>Eukaryota</taxon>
        <taxon>Viridiplantae</taxon>
        <taxon>Streptophyta</taxon>
        <taxon>Charophyceae</taxon>
        <taxon>Charales</taxon>
        <taxon>Characeae</taxon>
        <taxon>Chara</taxon>
    </lineage>
</organism>
<dbReference type="AlphaFoldDB" id="A0A388M5V7"/>
<dbReference type="GO" id="GO:0009055">
    <property type="term" value="F:electron transfer activity"/>
    <property type="evidence" value="ECO:0007669"/>
    <property type="project" value="InterPro"/>
</dbReference>
<evidence type="ECO:0000313" key="4">
    <source>
        <dbReference type="EMBL" id="GBG89941.1"/>
    </source>
</evidence>
<sequence length="129" mass="14544">MDVPKDGINLRGVMLPWRRNVTYSTTIHAGEAVTWYWDDDQPHSIQATNEQFAEDIRMAIGSGDLAVSRTWGCDIQNANFSALEGPPNPCTLTPGSFLYSHNFTRPGRYTYRCSEFPNEMQGTVVVIDR</sequence>
<gene>
    <name evidence="4" type="ORF">CBR_g50031</name>
</gene>
<evidence type="ECO:0000313" key="5">
    <source>
        <dbReference type="Proteomes" id="UP000265515"/>
    </source>
</evidence>
<keyword evidence="2" id="KW-0186">Copper</keyword>
<evidence type="ECO:0000256" key="2">
    <source>
        <dbReference type="ARBA" id="ARBA00023008"/>
    </source>
</evidence>
<dbReference type="OrthoDB" id="263283at2759"/>
<dbReference type="GO" id="GO:0005507">
    <property type="term" value="F:copper ion binding"/>
    <property type="evidence" value="ECO:0007669"/>
    <property type="project" value="InterPro"/>
</dbReference>
<dbReference type="EMBL" id="BFEA01000773">
    <property type="protein sequence ID" value="GBG89941.1"/>
    <property type="molecule type" value="Genomic_DNA"/>
</dbReference>
<dbReference type="Pfam" id="PF00127">
    <property type="entry name" value="Copper-bind"/>
    <property type="match status" value="1"/>
</dbReference>
<evidence type="ECO:0000256" key="1">
    <source>
        <dbReference type="ARBA" id="ARBA00022723"/>
    </source>
</evidence>
<dbReference type="Gramene" id="GBG89941">
    <property type="protein sequence ID" value="GBG89941"/>
    <property type="gene ID" value="CBR_g50031"/>
</dbReference>
<dbReference type="InterPro" id="IPR008972">
    <property type="entry name" value="Cupredoxin"/>
</dbReference>
<accession>A0A388M5V7</accession>
<dbReference type="Proteomes" id="UP000265515">
    <property type="component" value="Unassembled WGS sequence"/>
</dbReference>
<reference evidence="4 5" key="1">
    <citation type="journal article" date="2018" name="Cell">
        <title>The Chara Genome: Secondary Complexity and Implications for Plant Terrestrialization.</title>
        <authorList>
            <person name="Nishiyama T."/>
            <person name="Sakayama H."/>
            <person name="Vries J.D."/>
            <person name="Buschmann H."/>
            <person name="Saint-Marcoux D."/>
            <person name="Ullrich K.K."/>
            <person name="Haas F.B."/>
            <person name="Vanderstraeten L."/>
            <person name="Becker D."/>
            <person name="Lang D."/>
            <person name="Vosolsobe S."/>
            <person name="Rombauts S."/>
            <person name="Wilhelmsson P.K.I."/>
            <person name="Janitza P."/>
            <person name="Kern R."/>
            <person name="Heyl A."/>
            <person name="Rumpler F."/>
            <person name="Villalobos L.I.A.C."/>
            <person name="Clay J.M."/>
            <person name="Skokan R."/>
            <person name="Toyoda A."/>
            <person name="Suzuki Y."/>
            <person name="Kagoshima H."/>
            <person name="Schijlen E."/>
            <person name="Tajeshwar N."/>
            <person name="Catarino B."/>
            <person name="Hetherington A.J."/>
            <person name="Saltykova A."/>
            <person name="Bonnot C."/>
            <person name="Breuninger H."/>
            <person name="Symeonidi A."/>
            <person name="Radhakrishnan G.V."/>
            <person name="Van Nieuwerburgh F."/>
            <person name="Deforce D."/>
            <person name="Chang C."/>
            <person name="Karol K.G."/>
            <person name="Hedrich R."/>
            <person name="Ulvskov P."/>
            <person name="Glockner G."/>
            <person name="Delwiche C.F."/>
            <person name="Petrasek J."/>
            <person name="Van de Peer Y."/>
            <person name="Friml J."/>
            <person name="Beilby M."/>
            <person name="Dolan L."/>
            <person name="Kohara Y."/>
            <person name="Sugano S."/>
            <person name="Fujiyama A."/>
            <person name="Delaux P.-M."/>
            <person name="Quint M."/>
            <person name="TheiBen G."/>
            <person name="Hagemann M."/>
            <person name="Harholt J."/>
            <person name="Dunand C."/>
            <person name="Zachgo S."/>
            <person name="Langdale J."/>
            <person name="Maumus F."/>
            <person name="Straeten D.V.D."/>
            <person name="Gould S.B."/>
            <person name="Rensing S.A."/>
        </authorList>
    </citation>
    <scope>NUCLEOTIDE SEQUENCE [LARGE SCALE GENOMIC DNA]</scope>
    <source>
        <strain evidence="4 5">S276</strain>
    </source>
</reference>
<proteinExistence type="predicted"/>
<protein>
    <recommendedName>
        <fullName evidence="3">Blue (type 1) copper domain-containing protein</fullName>
    </recommendedName>
</protein>
<dbReference type="SUPFAM" id="SSF49503">
    <property type="entry name" value="Cupredoxins"/>
    <property type="match status" value="1"/>
</dbReference>
<dbReference type="InterPro" id="IPR000923">
    <property type="entry name" value="BlueCu_1"/>
</dbReference>
<keyword evidence="5" id="KW-1185">Reference proteome</keyword>
<evidence type="ECO:0000259" key="3">
    <source>
        <dbReference type="Pfam" id="PF00127"/>
    </source>
</evidence>
<name>A0A388M5V7_CHABU</name>
<comment type="caution">
    <text evidence="4">The sequence shown here is derived from an EMBL/GenBank/DDBJ whole genome shotgun (WGS) entry which is preliminary data.</text>
</comment>
<keyword evidence="1" id="KW-0479">Metal-binding</keyword>